<feature type="region of interest" description="Disordered" evidence="5">
    <location>
        <begin position="497"/>
        <end position="542"/>
    </location>
</feature>
<comment type="caution">
    <text evidence="7">The sequence shown here is derived from an EMBL/GenBank/DDBJ whole genome shotgun (WGS) entry which is preliminary data.</text>
</comment>
<keyword evidence="8" id="KW-1185">Reference proteome</keyword>
<dbReference type="PANTHER" id="PTHR20930">
    <property type="entry name" value="OVARIAN CARCINOMA ANTIGEN CA125-RELATED"/>
    <property type="match status" value="1"/>
</dbReference>
<dbReference type="PROSITE" id="PS50135">
    <property type="entry name" value="ZF_ZZ_2"/>
    <property type="match status" value="1"/>
</dbReference>
<keyword evidence="2 4" id="KW-0863">Zinc-finger</keyword>
<reference evidence="7" key="1">
    <citation type="submission" date="2019-03" db="EMBL/GenBank/DDBJ databases">
        <title>Long read genome sequence of the mycoparasitic Pythium oligandrum ATCC 38472 isolated from sugarbeet rhizosphere.</title>
        <authorList>
            <person name="Gaulin E."/>
        </authorList>
    </citation>
    <scope>NUCLEOTIDE SEQUENCE</scope>
    <source>
        <strain evidence="7">ATCC 38472_TT</strain>
    </source>
</reference>
<dbReference type="PROSITE" id="PS01357">
    <property type="entry name" value="ZF_ZZ_1"/>
    <property type="match status" value="1"/>
</dbReference>
<keyword evidence="3" id="KW-0862">Zinc</keyword>
<dbReference type="SMART" id="SM00291">
    <property type="entry name" value="ZnF_ZZ"/>
    <property type="match status" value="1"/>
</dbReference>
<evidence type="ECO:0000313" key="7">
    <source>
        <dbReference type="EMBL" id="TMW58815.1"/>
    </source>
</evidence>
<feature type="region of interest" description="Disordered" evidence="5">
    <location>
        <begin position="770"/>
        <end position="831"/>
    </location>
</feature>
<feature type="compositionally biased region" description="Acidic residues" evidence="5">
    <location>
        <begin position="775"/>
        <end position="786"/>
    </location>
</feature>
<dbReference type="Gene3D" id="3.30.60.90">
    <property type="match status" value="1"/>
</dbReference>
<dbReference type="AlphaFoldDB" id="A0A8K1FCX3"/>
<name>A0A8K1FCX3_PYTOL</name>
<proteinExistence type="predicted"/>
<dbReference type="EMBL" id="SPLM01000110">
    <property type="protein sequence ID" value="TMW58815.1"/>
    <property type="molecule type" value="Genomic_DNA"/>
</dbReference>
<sequence length="843" mass="95147">MAADTTPTFSSNRASYSQRQNVQEQLRATQEELSTKVRELQIYEANYMQLKKELTRWKKKFEYIFRENELLSLETAKLDASHKQIAFLQQEIKFKEEESEALRGLVSALEASNKKVRATRLNSSARLAAKKDLPAAAAAGAAMLDNSTTTTTTAAAVPASSPPAAPAAEIEQLATERKERAAEKERFLSEIATLKSENSMLLKDMDRRDTALQLSEDKINVHKLRISALEMSLKEEQDKQMKQLREKQDVIADLEAQIVQLEKRRRTSSAVSREEADAPVDFGPTHRLKHPDSIAENGEPRASGDNIDPDELEEPDTPPGTPPPISAGILLPPVDPTADQIIKDWEDDKRLRAAPSTEFEWNRLESFLQKLPYEAKEGAERILKQVLDPYSHPTVSESQVLIRAIPLECKKELVEFLVPLLKAHNHMRVTYSTQQRRTLVTDVRLTLEPRESEFTGGLAFGEKRFGRDHVFYGPSNDDISKLVMHTTRTLTTDKKAAYVSKPQDLQRRSSGSDLERTSGETDSTTFDGEAPPAGSENKPKGKWLTNRTKKLMVTMAMGAKQRVARLNQAKYSHEGTTCQFCKATPIVGCRYSCATCVGFDLCENCYSLGGHGLENSDELFYRTQELVLARCPRLVEELDLLELLRFEICRSNLRKFSFCLNWLADIVNGKTSQQLQARALEIPGIRRDIRKQFVPILLRICSDREDLEVKTEWELESDNSAEVKSVTNGVRGSLNEGDGRFLETLRIWVADQYRTTSPFVERSLLKFREGMAVEGDSDEPDSDDGDDERRDQVPEMDEAPLPPMRKRAATASARMTVTGKEVDQVASSRRGWTERNRILSQEF</sequence>
<evidence type="ECO:0000256" key="4">
    <source>
        <dbReference type="PROSITE-ProRule" id="PRU00228"/>
    </source>
</evidence>
<protein>
    <recommendedName>
        <fullName evidence="6">ZZ-type domain-containing protein</fullName>
    </recommendedName>
</protein>
<feature type="region of interest" description="Disordered" evidence="5">
    <location>
        <begin position="263"/>
        <end position="328"/>
    </location>
</feature>
<gene>
    <name evidence="7" type="ORF">Poli38472_006960</name>
</gene>
<evidence type="ECO:0000313" key="8">
    <source>
        <dbReference type="Proteomes" id="UP000794436"/>
    </source>
</evidence>
<evidence type="ECO:0000256" key="1">
    <source>
        <dbReference type="ARBA" id="ARBA00022723"/>
    </source>
</evidence>
<feature type="compositionally biased region" description="Acidic residues" evidence="5">
    <location>
        <begin position="307"/>
        <end position="316"/>
    </location>
</feature>
<accession>A0A8K1FCX3</accession>
<evidence type="ECO:0000256" key="3">
    <source>
        <dbReference type="ARBA" id="ARBA00022833"/>
    </source>
</evidence>
<feature type="domain" description="ZZ-type" evidence="6">
    <location>
        <begin position="573"/>
        <end position="626"/>
    </location>
</feature>
<dbReference type="GO" id="GO:0008270">
    <property type="term" value="F:zinc ion binding"/>
    <property type="evidence" value="ECO:0007669"/>
    <property type="project" value="UniProtKB-KW"/>
</dbReference>
<dbReference type="Pfam" id="PF00569">
    <property type="entry name" value="ZZ"/>
    <property type="match status" value="1"/>
</dbReference>
<dbReference type="InterPro" id="IPR000433">
    <property type="entry name" value="Znf_ZZ"/>
</dbReference>
<dbReference type="SUPFAM" id="SSF57850">
    <property type="entry name" value="RING/U-box"/>
    <property type="match status" value="1"/>
</dbReference>
<dbReference type="PANTHER" id="PTHR20930:SF0">
    <property type="entry name" value="PROTEIN ILRUN"/>
    <property type="match status" value="1"/>
</dbReference>
<keyword evidence="1" id="KW-0479">Metal-binding</keyword>
<evidence type="ECO:0000256" key="5">
    <source>
        <dbReference type="SAM" id="MobiDB-lite"/>
    </source>
</evidence>
<dbReference type="Proteomes" id="UP000794436">
    <property type="component" value="Unassembled WGS sequence"/>
</dbReference>
<dbReference type="InterPro" id="IPR043145">
    <property type="entry name" value="Znf_ZZ_sf"/>
</dbReference>
<feature type="region of interest" description="Disordered" evidence="5">
    <location>
        <begin position="1"/>
        <end position="23"/>
    </location>
</feature>
<dbReference type="OrthoDB" id="661148at2759"/>
<organism evidence="7 8">
    <name type="scientific">Pythium oligandrum</name>
    <name type="common">Mycoparasitic fungus</name>
    <dbReference type="NCBI Taxonomy" id="41045"/>
    <lineage>
        <taxon>Eukaryota</taxon>
        <taxon>Sar</taxon>
        <taxon>Stramenopiles</taxon>
        <taxon>Oomycota</taxon>
        <taxon>Peronosporomycetes</taxon>
        <taxon>Pythiales</taxon>
        <taxon>Pythiaceae</taxon>
        <taxon>Pythium</taxon>
    </lineage>
</organism>
<evidence type="ECO:0000256" key="2">
    <source>
        <dbReference type="ARBA" id="ARBA00022771"/>
    </source>
</evidence>
<evidence type="ECO:0000259" key="6">
    <source>
        <dbReference type="PROSITE" id="PS50135"/>
    </source>
</evidence>